<evidence type="ECO:0000313" key="1">
    <source>
        <dbReference type="EMBL" id="PKI80322.1"/>
    </source>
</evidence>
<dbReference type="InterPro" id="IPR037883">
    <property type="entry name" value="Knr4/Smi1-like_sf"/>
</dbReference>
<dbReference type="EMBL" id="NXIF01000038">
    <property type="protein sequence ID" value="PKI80322.1"/>
    <property type="molecule type" value="Genomic_DNA"/>
</dbReference>
<evidence type="ECO:0008006" key="3">
    <source>
        <dbReference type="Google" id="ProtNLM"/>
    </source>
</evidence>
<evidence type="ECO:0000313" key="2">
    <source>
        <dbReference type="Proteomes" id="UP000233248"/>
    </source>
</evidence>
<gene>
    <name evidence="1" type="ORF">CP960_10260</name>
</gene>
<name>A0A2N1J1F3_9BACT</name>
<comment type="caution">
    <text evidence="1">The sequence shown here is derived from an EMBL/GenBank/DDBJ whole genome shotgun (WGS) entry which is preliminary data.</text>
</comment>
<dbReference type="Gene3D" id="3.40.1580.10">
    <property type="entry name" value="SMI1/KNR4-like"/>
    <property type="match status" value="1"/>
</dbReference>
<dbReference type="AlphaFoldDB" id="A0A2N1J1F3"/>
<accession>A0A2N1J1F3</accession>
<organism evidence="1 2">
    <name type="scientific">Malaciobacter halophilus</name>
    <dbReference type="NCBI Taxonomy" id="197482"/>
    <lineage>
        <taxon>Bacteria</taxon>
        <taxon>Pseudomonadati</taxon>
        <taxon>Campylobacterota</taxon>
        <taxon>Epsilonproteobacteria</taxon>
        <taxon>Campylobacterales</taxon>
        <taxon>Arcobacteraceae</taxon>
        <taxon>Malaciobacter</taxon>
    </lineage>
</organism>
<dbReference type="SUPFAM" id="SSF160631">
    <property type="entry name" value="SMI1/KNR4-like"/>
    <property type="match status" value="1"/>
</dbReference>
<dbReference type="Pfam" id="PF14568">
    <property type="entry name" value="SUKH_6"/>
    <property type="match status" value="1"/>
</dbReference>
<dbReference type="Proteomes" id="UP000233248">
    <property type="component" value="Unassembled WGS sequence"/>
</dbReference>
<sequence length="137" mass="16203">MNMLDIKSIKIKLEKLVEYYDGELKPTEEEINRLKSMNFPESYITFIKEFGWGLVLEDYLHLWEEPENSFSVYSNSLIHLENSTIFGENLSGEMLLFNNKSGEVLIVFANGEIEKKFSSFEKFIVYYLDYIIEIEEE</sequence>
<protein>
    <recommendedName>
        <fullName evidence="3">Knr4/Smi1-like domain-containing protein</fullName>
    </recommendedName>
</protein>
<keyword evidence="2" id="KW-1185">Reference proteome</keyword>
<reference evidence="1 2" key="1">
    <citation type="submission" date="2017-09" db="EMBL/GenBank/DDBJ databases">
        <title>Genomics of the genus Arcobacter.</title>
        <authorList>
            <person name="Perez-Cataluna A."/>
            <person name="Figueras M.J."/>
            <person name="Salas-Masso N."/>
        </authorList>
    </citation>
    <scope>NUCLEOTIDE SEQUENCE [LARGE SCALE GENOMIC DNA]</scope>
    <source>
        <strain evidence="1 2">DSM 18005</strain>
    </source>
</reference>
<proteinExistence type="predicted"/>